<dbReference type="RefSeq" id="WP_093256289.1">
    <property type="nucleotide sequence ID" value="NZ_FNQM01000028.1"/>
</dbReference>
<evidence type="ECO:0000313" key="2">
    <source>
        <dbReference type="Proteomes" id="UP000198703"/>
    </source>
</evidence>
<name>A0A1H4FTE7_9RHOB</name>
<protein>
    <submittedName>
        <fullName evidence="1">Uncharacterized membrane-anchored protein YjiN, DUF445 family</fullName>
    </submittedName>
</protein>
<dbReference type="PANTHER" id="PTHR38442">
    <property type="entry name" value="INNER MEMBRANE PROTEIN-RELATED"/>
    <property type="match status" value="1"/>
</dbReference>
<accession>A0A1H4FTE7</accession>
<dbReference type="EMBL" id="FNQM01000028">
    <property type="protein sequence ID" value="SEB00629.1"/>
    <property type="molecule type" value="Genomic_DNA"/>
</dbReference>
<gene>
    <name evidence="1" type="ORF">SAMN05444370_12821</name>
</gene>
<dbReference type="OrthoDB" id="9769590at2"/>
<dbReference type="GO" id="GO:0005886">
    <property type="term" value="C:plasma membrane"/>
    <property type="evidence" value="ECO:0007669"/>
    <property type="project" value="TreeGrafter"/>
</dbReference>
<proteinExistence type="predicted"/>
<dbReference type="InterPro" id="IPR007383">
    <property type="entry name" value="DUF445"/>
</dbReference>
<dbReference type="Proteomes" id="UP000198703">
    <property type="component" value="Unassembled WGS sequence"/>
</dbReference>
<evidence type="ECO:0000313" key="1">
    <source>
        <dbReference type="EMBL" id="SEB00629.1"/>
    </source>
</evidence>
<reference evidence="1 2" key="1">
    <citation type="submission" date="2016-10" db="EMBL/GenBank/DDBJ databases">
        <authorList>
            <person name="de Groot N.N."/>
        </authorList>
    </citation>
    <scope>NUCLEOTIDE SEQUENCE [LARGE SCALE GENOMIC DNA]</scope>
    <source>
        <strain evidence="1 2">DSM 15345</strain>
    </source>
</reference>
<dbReference type="Pfam" id="PF04286">
    <property type="entry name" value="DUF445"/>
    <property type="match status" value="1"/>
</dbReference>
<dbReference type="AlphaFoldDB" id="A0A1H4FTE7"/>
<dbReference type="PANTHER" id="PTHR38442:SF1">
    <property type="entry name" value="INNER MEMBRANE PROTEIN"/>
    <property type="match status" value="1"/>
</dbReference>
<sequence>MDQDDPIGPIRRTATGILAVLAMVYAASFRVEDPDFTVLLIRSMAEAGMVGALADWFAVEALFRHPLNLPIPHTALLPRNQKRAANSIARFIDEYFLVPEQVLLQVRKTNPARLAAQWLADRANATLLARELAFALRLLLTQHLDRGVRIGASAEVRDILRAVAEPEDLSSTIAAFLKDTVRSRLMDDIIAEVRKVLDENRDTVTEIVQDRSRWWIASTVDRGIVRVLVDGILSIMDDLADRDSALRRDFDGSVVSLVDGIQQSGRIAAFLAEAQDRYIDSPGFAVAIDAVLEKALQQLRDTLEEKPDSFAEHVAGAIGRFAESLLEDPELQEKLNARLVSGAASLVETARPAIVAYVTRIIEEWESDDLVARVEREVGHDLQFIRINGAVLGALVGGALHVITSAAH</sequence>
<dbReference type="STRING" id="89524.SAMN05444370_12821"/>
<organism evidence="1 2">
    <name type="scientific">Rubrimonas cliftonensis</name>
    <dbReference type="NCBI Taxonomy" id="89524"/>
    <lineage>
        <taxon>Bacteria</taxon>
        <taxon>Pseudomonadati</taxon>
        <taxon>Pseudomonadota</taxon>
        <taxon>Alphaproteobacteria</taxon>
        <taxon>Rhodobacterales</taxon>
        <taxon>Paracoccaceae</taxon>
        <taxon>Rubrimonas</taxon>
    </lineage>
</organism>
<keyword evidence="2" id="KW-1185">Reference proteome</keyword>